<feature type="transmembrane region" description="Helical" evidence="2">
    <location>
        <begin position="524"/>
        <end position="544"/>
    </location>
</feature>
<comment type="similarity">
    <text evidence="1">Belongs to the protein kinase superfamily. ADCK protein kinase family.</text>
</comment>
<gene>
    <name evidence="4" type="ORF">PCL1606_36960</name>
</gene>
<dbReference type="Pfam" id="PF03109">
    <property type="entry name" value="ABC1"/>
    <property type="match status" value="1"/>
</dbReference>
<dbReference type="AlphaFoldDB" id="A0A0D5Y1H9"/>
<proteinExistence type="inferred from homology"/>
<feature type="transmembrane region" description="Helical" evidence="2">
    <location>
        <begin position="494"/>
        <end position="512"/>
    </location>
</feature>
<keyword evidence="2" id="KW-1133">Transmembrane helix</keyword>
<evidence type="ECO:0000256" key="1">
    <source>
        <dbReference type="ARBA" id="ARBA00009670"/>
    </source>
</evidence>
<dbReference type="OrthoDB" id="9795390at2"/>
<organism evidence="4 5">
    <name type="scientific">Pseudomonas chlororaphis</name>
    <dbReference type="NCBI Taxonomy" id="587753"/>
    <lineage>
        <taxon>Bacteria</taxon>
        <taxon>Pseudomonadati</taxon>
        <taxon>Pseudomonadota</taxon>
        <taxon>Gammaproteobacteria</taxon>
        <taxon>Pseudomonadales</taxon>
        <taxon>Pseudomonadaceae</taxon>
        <taxon>Pseudomonas</taxon>
    </lineage>
</organism>
<dbReference type="RefSeq" id="WP_045883983.1">
    <property type="nucleotide sequence ID" value="NZ_CP011110.1"/>
</dbReference>
<dbReference type="PATRIC" id="fig|587753.10.peg.3684"/>
<keyword evidence="2" id="KW-0472">Membrane</keyword>
<evidence type="ECO:0000259" key="3">
    <source>
        <dbReference type="Pfam" id="PF03109"/>
    </source>
</evidence>
<reference evidence="4 5" key="1">
    <citation type="journal article" date="2015" name="Mol. Plant Microbe Interact.">
        <title>Comparative Genomic Analysis of Pseudomonas chlororaphis PCL1606 Reveals New Insight into Antifungal Compounds Involved in Biocontrol.</title>
        <authorList>
            <person name="Calderon C.E."/>
            <person name="Ramos C."/>
            <person name="de Vicente A."/>
            <person name="Cazorla F.M."/>
        </authorList>
    </citation>
    <scope>NUCLEOTIDE SEQUENCE [LARGE SCALE GENOMIC DNA]</scope>
    <source>
        <strain evidence="4 5">PCL1606</strain>
    </source>
</reference>
<keyword evidence="2" id="KW-0812">Transmembrane</keyword>
<dbReference type="InterPro" id="IPR050154">
    <property type="entry name" value="UbiB_kinase"/>
</dbReference>
<evidence type="ECO:0000313" key="5">
    <source>
        <dbReference type="Proteomes" id="UP000032748"/>
    </source>
</evidence>
<accession>A0A0D5Y1H9</accession>
<dbReference type="SUPFAM" id="SSF56112">
    <property type="entry name" value="Protein kinase-like (PK-like)"/>
    <property type="match status" value="1"/>
</dbReference>
<dbReference type="PANTHER" id="PTHR10566:SF113">
    <property type="entry name" value="PROTEIN ACTIVITY OF BC1 COMPLEX KINASE 7, CHLOROPLASTIC"/>
    <property type="match status" value="1"/>
</dbReference>
<feature type="domain" description="ABC1 atypical kinase-like" evidence="3">
    <location>
        <begin position="95"/>
        <end position="336"/>
    </location>
</feature>
<evidence type="ECO:0000256" key="2">
    <source>
        <dbReference type="SAM" id="Phobius"/>
    </source>
</evidence>
<dbReference type="InterPro" id="IPR011009">
    <property type="entry name" value="Kinase-like_dom_sf"/>
</dbReference>
<dbReference type="Proteomes" id="UP000032748">
    <property type="component" value="Chromosome"/>
</dbReference>
<sequence length="547" mass="60191">MLEPTWTALKHHKRVHQIVAVLVAAGARDVLLRLGLGRLLGQAQAGAEAASGDSTPQRVRLALEKLGPTFIKLGQILASRSDILPPHWIRELEALHNSAATLPWSELQDQVREDLGCELDQVFAEFDTEPLAAASIAQVYRARLLSGEAVVVKVQRPGLRRKMNADLQLLEGVAMLVEENAALAHYQPRQMVRQLARAMLDELDFTQEGQNGDQVAANFAGHPQIAIARIHWLHSSERLLVQEFLPSHTPLERQALIEQGLDPSLLAQRGARAFIKMLLEDGLFHGDPHPGNLRAMDGNRVGFIDFGMVGRLDERRRLEVMGFMRAMTEGSTEALVTVLIDWSGEQVRELSAIEQAAREFMGRHGGKALKMSAMIEDFLGLMREYQLVLPADLLVLFKALVTADGVLTRLDPQLDLVATARPAINQILKEQFSWKLARRLGLDGLELGRGLAVELPQLTRLLINRLKHGVVDLRLDMPGVERLEKSLRLASTRLSLALLISALLIAFGPQIAAAGPTWQGLSVVSWLAGVATVGGLLGFVWSLFRGA</sequence>
<dbReference type="PANTHER" id="PTHR10566">
    <property type="entry name" value="CHAPERONE-ACTIVITY OF BC1 COMPLEX CABC1 -RELATED"/>
    <property type="match status" value="1"/>
</dbReference>
<dbReference type="CDD" id="cd05121">
    <property type="entry name" value="ABC1_ADCK3-like"/>
    <property type="match status" value="1"/>
</dbReference>
<evidence type="ECO:0000313" key="4">
    <source>
        <dbReference type="EMBL" id="AKA25146.1"/>
    </source>
</evidence>
<dbReference type="EMBL" id="CP011110">
    <property type="protein sequence ID" value="AKA25146.1"/>
    <property type="molecule type" value="Genomic_DNA"/>
</dbReference>
<dbReference type="KEGG" id="pcz:PCL1606_36960"/>
<name>A0A0D5Y1H9_9PSED</name>
<protein>
    <submittedName>
        <fullName evidence="4">ABC transporter</fullName>
    </submittedName>
</protein>
<dbReference type="InterPro" id="IPR004147">
    <property type="entry name" value="ABC1_dom"/>
</dbReference>